<evidence type="ECO:0000259" key="5">
    <source>
        <dbReference type="PROSITE" id="PS50043"/>
    </source>
</evidence>
<dbReference type="PRINTS" id="PR00038">
    <property type="entry name" value="HTHLUXR"/>
</dbReference>
<evidence type="ECO:0000259" key="6">
    <source>
        <dbReference type="PROSITE" id="PS50110"/>
    </source>
</evidence>
<dbReference type="InterPro" id="IPR011006">
    <property type="entry name" value="CheY-like_superfamily"/>
</dbReference>
<dbReference type="PROSITE" id="PS50110">
    <property type="entry name" value="RESPONSE_REGULATORY"/>
    <property type="match status" value="1"/>
</dbReference>
<reference evidence="7" key="1">
    <citation type="submission" date="2023-01" db="EMBL/GenBank/DDBJ databases">
        <title>The diversity of Class Acidimicrobiia in South China Sea sediment environments and the proposal of Iamia marina sp. nov., a novel species of the genus Iamia.</title>
        <authorList>
            <person name="He Y."/>
            <person name="Tian X."/>
        </authorList>
    </citation>
    <scope>NUCLEOTIDE SEQUENCE</scope>
    <source>
        <strain evidence="7">DSM 19957</strain>
    </source>
</reference>
<keyword evidence="4" id="KW-0597">Phosphoprotein</keyword>
<dbReference type="SUPFAM" id="SSF52172">
    <property type="entry name" value="CheY-like"/>
    <property type="match status" value="1"/>
</dbReference>
<evidence type="ECO:0000256" key="2">
    <source>
        <dbReference type="ARBA" id="ARBA00023125"/>
    </source>
</evidence>
<dbReference type="CDD" id="cd06170">
    <property type="entry name" value="LuxR_C_like"/>
    <property type="match status" value="1"/>
</dbReference>
<proteinExistence type="predicted"/>
<dbReference type="PANTHER" id="PTHR44688:SF16">
    <property type="entry name" value="DNA-BINDING TRANSCRIPTIONAL ACTIVATOR DEVR_DOSR"/>
    <property type="match status" value="1"/>
</dbReference>
<keyword evidence="8" id="KW-1185">Reference proteome</keyword>
<name>A0AAF0BSF5_9ACTN</name>
<dbReference type="Proteomes" id="UP001216390">
    <property type="component" value="Chromosome"/>
</dbReference>
<dbReference type="InterPro" id="IPR001789">
    <property type="entry name" value="Sig_transdc_resp-reg_receiver"/>
</dbReference>
<organism evidence="7 8">
    <name type="scientific">Iamia majanohamensis</name>
    <dbReference type="NCBI Taxonomy" id="467976"/>
    <lineage>
        <taxon>Bacteria</taxon>
        <taxon>Bacillati</taxon>
        <taxon>Actinomycetota</taxon>
        <taxon>Acidimicrobiia</taxon>
        <taxon>Acidimicrobiales</taxon>
        <taxon>Iamiaceae</taxon>
        <taxon>Iamia</taxon>
    </lineage>
</organism>
<dbReference type="EMBL" id="CP116942">
    <property type="protein sequence ID" value="WCO68226.1"/>
    <property type="molecule type" value="Genomic_DNA"/>
</dbReference>
<dbReference type="Pfam" id="PF00196">
    <property type="entry name" value="GerE"/>
    <property type="match status" value="1"/>
</dbReference>
<keyword evidence="3" id="KW-0804">Transcription</keyword>
<evidence type="ECO:0000313" key="7">
    <source>
        <dbReference type="EMBL" id="WCO68226.1"/>
    </source>
</evidence>
<sequence length="241" mass="25676">MRKTPAMEEDDDPPVRSVALGAKLPIAVAVVNDYELICDGVAGLLGRFPDKAAVVERVIVGEPVDHPPIDVALYDTYGRVGIAEEALRKLRRHRDILHTAMFTMEPAPELVAEAQRAGASGVIAKSLPAEAIVDALVRVAAGEVVIATGASTEPALDELDWPGKDDGLTERESAVLVLASEGLTNAEIGEALYLGRETVKTHLSRAFAKLGVRNRAAAVRYVFGTGAFARFRPAEEDLEGS</sequence>
<feature type="domain" description="HTH luxR-type" evidence="5">
    <location>
        <begin position="161"/>
        <end position="226"/>
    </location>
</feature>
<dbReference type="SMART" id="SM00421">
    <property type="entry name" value="HTH_LUXR"/>
    <property type="match status" value="1"/>
</dbReference>
<keyword evidence="1" id="KW-0805">Transcription regulation</keyword>
<dbReference type="AlphaFoldDB" id="A0AAF0BSF5"/>
<dbReference type="SUPFAM" id="SSF46894">
    <property type="entry name" value="C-terminal effector domain of the bipartite response regulators"/>
    <property type="match status" value="1"/>
</dbReference>
<accession>A0AAF0BSF5</accession>
<feature type="modified residue" description="4-aspartylphosphate" evidence="4">
    <location>
        <position position="75"/>
    </location>
</feature>
<dbReference type="Gene3D" id="3.40.50.2300">
    <property type="match status" value="1"/>
</dbReference>
<dbReference type="PANTHER" id="PTHR44688">
    <property type="entry name" value="DNA-BINDING TRANSCRIPTIONAL ACTIVATOR DEVR_DOSR"/>
    <property type="match status" value="1"/>
</dbReference>
<keyword evidence="2" id="KW-0238">DNA-binding</keyword>
<dbReference type="RefSeq" id="WP_272737743.1">
    <property type="nucleotide sequence ID" value="NZ_CP116942.1"/>
</dbReference>
<dbReference type="GO" id="GO:0006355">
    <property type="term" value="P:regulation of DNA-templated transcription"/>
    <property type="evidence" value="ECO:0007669"/>
    <property type="project" value="InterPro"/>
</dbReference>
<dbReference type="PROSITE" id="PS00622">
    <property type="entry name" value="HTH_LUXR_1"/>
    <property type="match status" value="1"/>
</dbReference>
<evidence type="ECO:0000256" key="4">
    <source>
        <dbReference type="PROSITE-ProRule" id="PRU00169"/>
    </source>
</evidence>
<evidence type="ECO:0000256" key="3">
    <source>
        <dbReference type="ARBA" id="ARBA00023163"/>
    </source>
</evidence>
<dbReference type="PROSITE" id="PS50043">
    <property type="entry name" value="HTH_LUXR_2"/>
    <property type="match status" value="1"/>
</dbReference>
<dbReference type="InterPro" id="IPR016032">
    <property type="entry name" value="Sig_transdc_resp-reg_C-effctor"/>
</dbReference>
<feature type="domain" description="Response regulatory" evidence="6">
    <location>
        <begin position="27"/>
        <end position="140"/>
    </location>
</feature>
<gene>
    <name evidence="7" type="ORF">PO878_05735</name>
</gene>
<evidence type="ECO:0000313" key="8">
    <source>
        <dbReference type="Proteomes" id="UP001216390"/>
    </source>
</evidence>
<dbReference type="GO" id="GO:0000160">
    <property type="term" value="P:phosphorelay signal transduction system"/>
    <property type="evidence" value="ECO:0007669"/>
    <property type="project" value="InterPro"/>
</dbReference>
<dbReference type="GO" id="GO:0003677">
    <property type="term" value="F:DNA binding"/>
    <property type="evidence" value="ECO:0007669"/>
    <property type="project" value="UniProtKB-KW"/>
</dbReference>
<dbReference type="KEGG" id="ima:PO878_05735"/>
<dbReference type="InterPro" id="IPR000792">
    <property type="entry name" value="Tscrpt_reg_LuxR_C"/>
</dbReference>
<evidence type="ECO:0000256" key="1">
    <source>
        <dbReference type="ARBA" id="ARBA00023015"/>
    </source>
</evidence>
<protein>
    <submittedName>
        <fullName evidence="7">Response regulator transcription factor</fullName>
    </submittedName>
</protein>